<protein>
    <recommendedName>
        <fullName evidence="8">ABC transmembrane type-1 domain-containing protein</fullName>
    </recommendedName>
</protein>
<keyword evidence="10" id="KW-1185">Reference proteome</keyword>
<organism evidence="9 10">
    <name type="scientific">Paenibacillus agaridevorans</name>
    <dbReference type="NCBI Taxonomy" id="171404"/>
    <lineage>
        <taxon>Bacteria</taxon>
        <taxon>Bacillati</taxon>
        <taxon>Bacillota</taxon>
        <taxon>Bacilli</taxon>
        <taxon>Bacillales</taxon>
        <taxon>Paenibacillaceae</taxon>
        <taxon>Paenibacillus</taxon>
    </lineage>
</organism>
<keyword evidence="2 7" id="KW-0813">Transport</keyword>
<feature type="transmembrane region" description="Helical" evidence="7">
    <location>
        <begin position="76"/>
        <end position="96"/>
    </location>
</feature>
<keyword evidence="6 7" id="KW-0472">Membrane</keyword>
<name>A0A2R5EN08_9BACL</name>
<evidence type="ECO:0000256" key="1">
    <source>
        <dbReference type="ARBA" id="ARBA00004651"/>
    </source>
</evidence>
<evidence type="ECO:0000256" key="7">
    <source>
        <dbReference type="RuleBase" id="RU363032"/>
    </source>
</evidence>
<keyword evidence="5 7" id="KW-1133">Transmembrane helix</keyword>
<proteinExistence type="inferred from homology"/>
<comment type="caution">
    <text evidence="9">The sequence shown here is derived from an EMBL/GenBank/DDBJ whole genome shotgun (WGS) entry which is preliminary data.</text>
</comment>
<dbReference type="Pfam" id="PF00528">
    <property type="entry name" value="BPD_transp_1"/>
    <property type="match status" value="1"/>
</dbReference>
<keyword evidence="3" id="KW-1003">Cell membrane</keyword>
<feature type="transmembrane region" description="Helical" evidence="7">
    <location>
        <begin position="257"/>
        <end position="276"/>
    </location>
</feature>
<dbReference type="Gene3D" id="1.10.3720.10">
    <property type="entry name" value="MetI-like"/>
    <property type="match status" value="1"/>
</dbReference>
<dbReference type="RefSeq" id="WP_087567493.1">
    <property type="nucleotide sequence ID" value="NZ_BDQX01000131.1"/>
</dbReference>
<evidence type="ECO:0000256" key="4">
    <source>
        <dbReference type="ARBA" id="ARBA00022692"/>
    </source>
</evidence>
<dbReference type="CDD" id="cd06261">
    <property type="entry name" value="TM_PBP2"/>
    <property type="match status" value="1"/>
</dbReference>
<evidence type="ECO:0000256" key="5">
    <source>
        <dbReference type="ARBA" id="ARBA00022989"/>
    </source>
</evidence>
<dbReference type="PROSITE" id="PS50928">
    <property type="entry name" value="ABC_TM1"/>
    <property type="match status" value="1"/>
</dbReference>
<dbReference type="AlphaFoldDB" id="A0A2R5EN08"/>
<comment type="similarity">
    <text evidence="7">Belongs to the binding-protein-dependent transport system permease family.</text>
</comment>
<feature type="transmembrane region" description="Helical" evidence="7">
    <location>
        <begin position="192"/>
        <end position="215"/>
    </location>
</feature>
<keyword evidence="4 7" id="KW-0812">Transmembrane</keyword>
<feature type="transmembrane region" description="Helical" evidence="7">
    <location>
        <begin position="108"/>
        <end position="129"/>
    </location>
</feature>
<dbReference type="SUPFAM" id="SSF161098">
    <property type="entry name" value="MetI-like"/>
    <property type="match status" value="1"/>
</dbReference>
<evidence type="ECO:0000256" key="3">
    <source>
        <dbReference type="ARBA" id="ARBA00022475"/>
    </source>
</evidence>
<dbReference type="EMBL" id="BDQX01000131">
    <property type="protein sequence ID" value="GBG08050.1"/>
    <property type="molecule type" value="Genomic_DNA"/>
</dbReference>
<dbReference type="GO" id="GO:0055085">
    <property type="term" value="P:transmembrane transport"/>
    <property type="evidence" value="ECO:0007669"/>
    <property type="project" value="InterPro"/>
</dbReference>
<evidence type="ECO:0000256" key="2">
    <source>
        <dbReference type="ARBA" id="ARBA00022448"/>
    </source>
</evidence>
<evidence type="ECO:0000256" key="6">
    <source>
        <dbReference type="ARBA" id="ARBA00023136"/>
    </source>
</evidence>
<dbReference type="Proteomes" id="UP000245202">
    <property type="component" value="Unassembled WGS sequence"/>
</dbReference>
<evidence type="ECO:0000313" key="10">
    <source>
        <dbReference type="Proteomes" id="UP000245202"/>
    </source>
</evidence>
<dbReference type="InterPro" id="IPR000515">
    <property type="entry name" value="MetI-like"/>
</dbReference>
<accession>A0A2R5EN08</accession>
<feature type="transmembrane region" description="Helical" evidence="7">
    <location>
        <begin position="12"/>
        <end position="32"/>
    </location>
</feature>
<comment type="subcellular location">
    <subcellularLocation>
        <location evidence="1 7">Cell membrane</location>
        <topology evidence="1 7">Multi-pass membrane protein</topology>
    </subcellularLocation>
</comment>
<dbReference type="GO" id="GO:0005886">
    <property type="term" value="C:plasma membrane"/>
    <property type="evidence" value="ECO:0007669"/>
    <property type="project" value="UniProtKB-SubCell"/>
</dbReference>
<gene>
    <name evidence="9" type="ORF">PAT3040_02617</name>
</gene>
<sequence>MTKGKLQFGDVVNYIVLTLISLTMLFPFFYVFSVSLTDPDTYVQGEFLLIPKDFSLDAYKFVLGTGQLWNSLQSTVFITVVGTVLNLFFTMTFAYVLTKNGMPGWKFFTYMVLLILFFNAGLVPSYLLIKELGLMNSLWALILPGLTNPWALFVVRSFYKSIPGSLEEAAYIDGANDLQIFQKVILPLSKPIMAAFSLFFAVGLWNTYLSGIFYIQDPQKWPLQVFLSQMIIESNTSMGSSINFDEFNRVPPPSETIKMASLVLVMLPILVVYPFLQKHFAKGVLLGSVKG</sequence>
<dbReference type="PANTHER" id="PTHR43744:SF9">
    <property type="entry name" value="POLYGALACTURONAN_RHAMNOGALACTURONAN TRANSPORT SYSTEM PERMEASE PROTEIN YTCP"/>
    <property type="match status" value="1"/>
</dbReference>
<dbReference type="InterPro" id="IPR035906">
    <property type="entry name" value="MetI-like_sf"/>
</dbReference>
<evidence type="ECO:0000313" key="9">
    <source>
        <dbReference type="EMBL" id="GBG08050.1"/>
    </source>
</evidence>
<reference evidence="9 10" key="1">
    <citation type="submission" date="2017-08" db="EMBL/GenBank/DDBJ databases">
        <title>Substantial Increase in Enzyme Production by Combined Drug-Resistance Mutations in Paenibacillus agaridevorans.</title>
        <authorList>
            <person name="Tanaka Y."/>
            <person name="Funane K."/>
            <person name="Hosaka T."/>
            <person name="Shiwa Y."/>
            <person name="Fujita N."/>
            <person name="Miyazaki T."/>
            <person name="Yoshikawa H."/>
            <person name="Murakami K."/>
            <person name="Kasahara K."/>
            <person name="Inaoka T."/>
            <person name="Hiraga Y."/>
            <person name="Ochi K."/>
        </authorList>
    </citation>
    <scope>NUCLEOTIDE SEQUENCE [LARGE SCALE GENOMIC DNA]</scope>
    <source>
        <strain evidence="9 10">T-3040</strain>
    </source>
</reference>
<evidence type="ECO:0000259" key="8">
    <source>
        <dbReference type="PROSITE" id="PS50928"/>
    </source>
</evidence>
<feature type="transmembrane region" description="Helical" evidence="7">
    <location>
        <begin position="135"/>
        <end position="155"/>
    </location>
</feature>
<dbReference type="PANTHER" id="PTHR43744">
    <property type="entry name" value="ABC TRANSPORTER PERMEASE PROTEIN MG189-RELATED-RELATED"/>
    <property type="match status" value="1"/>
</dbReference>
<feature type="domain" description="ABC transmembrane type-1" evidence="8">
    <location>
        <begin position="72"/>
        <end position="276"/>
    </location>
</feature>